<dbReference type="InterPro" id="IPR036365">
    <property type="entry name" value="PGBD-like_sf"/>
</dbReference>
<dbReference type="RefSeq" id="WP_176985297.1">
    <property type="nucleotide sequence ID" value="NZ_BOND01000029.1"/>
</dbReference>
<evidence type="ECO:0000313" key="3">
    <source>
        <dbReference type="EMBL" id="SDZ64470.1"/>
    </source>
</evidence>
<proteinExistence type="predicted"/>
<sequence length="157" mass="16812">MSRLFRSRLSGAVLAVAVGLGVAVAPAAAAQAALPTCNSFAYRDAYNIYGSVSARVPVWRETGEPGYTLDCALKVGHYNNTAVRILQETLNNCYWNIIGAQLVADGDFGTKTRDALAKAQRSHGIQDDGSYGQQSRRTLYHHGLATNEGAGTCGRLY</sequence>
<dbReference type="EMBL" id="FNQB01000005">
    <property type="protein sequence ID" value="SDZ64470.1"/>
    <property type="molecule type" value="Genomic_DNA"/>
</dbReference>
<feature type="chain" id="PRO_5038487204" evidence="1">
    <location>
        <begin position="30"/>
        <end position="157"/>
    </location>
</feature>
<dbReference type="InterPro" id="IPR002477">
    <property type="entry name" value="Peptidoglycan-bd-like"/>
</dbReference>
<dbReference type="Proteomes" id="UP000199632">
    <property type="component" value="Unassembled WGS sequence"/>
</dbReference>
<feature type="signal peptide" evidence="1">
    <location>
        <begin position="1"/>
        <end position="29"/>
    </location>
</feature>
<evidence type="ECO:0000256" key="1">
    <source>
        <dbReference type="SAM" id="SignalP"/>
    </source>
</evidence>
<dbReference type="Pfam" id="PF01471">
    <property type="entry name" value="PG_binding_1"/>
    <property type="match status" value="1"/>
</dbReference>
<reference evidence="4" key="1">
    <citation type="submission" date="2016-10" db="EMBL/GenBank/DDBJ databases">
        <authorList>
            <person name="Varghese N."/>
            <person name="Submissions S."/>
        </authorList>
    </citation>
    <scope>NUCLEOTIDE SEQUENCE [LARGE SCALE GENOMIC DNA]</scope>
    <source>
        <strain evidence="4">DSM 44718</strain>
    </source>
</reference>
<name>A0A1H3UPV0_9ACTN</name>
<dbReference type="AlphaFoldDB" id="A0A1H3UPV0"/>
<organism evidence="3 4">
    <name type="scientific">Asanoa ishikariensis</name>
    <dbReference type="NCBI Taxonomy" id="137265"/>
    <lineage>
        <taxon>Bacteria</taxon>
        <taxon>Bacillati</taxon>
        <taxon>Actinomycetota</taxon>
        <taxon>Actinomycetes</taxon>
        <taxon>Micromonosporales</taxon>
        <taxon>Micromonosporaceae</taxon>
        <taxon>Asanoa</taxon>
    </lineage>
</organism>
<dbReference type="SUPFAM" id="SSF47090">
    <property type="entry name" value="PGBD-like"/>
    <property type="match status" value="1"/>
</dbReference>
<keyword evidence="4" id="KW-1185">Reference proteome</keyword>
<dbReference type="STRING" id="137265.SAMN05421684_7761"/>
<evidence type="ECO:0000313" key="4">
    <source>
        <dbReference type="Proteomes" id="UP000199632"/>
    </source>
</evidence>
<feature type="domain" description="Peptidoglycan binding-like" evidence="2">
    <location>
        <begin position="80"/>
        <end position="135"/>
    </location>
</feature>
<gene>
    <name evidence="3" type="ORF">SAMN05421684_7761</name>
</gene>
<dbReference type="InterPro" id="IPR036366">
    <property type="entry name" value="PGBDSf"/>
</dbReference>
<dbReference type="Gene3D" id="1.10.101.10">
    <property type="entry name" value="PGBD-like superfamily/PGBD"/>
    <property type="match status" value="1"/>
</dbReference>
<protein>
    <submittedName>
        <fullName evidence="3">Putative peptidoglycan binding domain-containing protein</fullName>
    </submittedName>
</protein>
<keyword evidence="1" id="KW-0732">Signal</keyword>
<accession>A0A1H3UPV0</accession>
<evidence type="ECO:0000259" key="2">
    <source>
        <dbReference type="Pfam" id="PF01471"/>
    </source>
</evidence>